<accession>A0A512BED3</accession>
<organism evidence="10 11">
    <name type="scientific">Segetibacter aerophilus</name>
    <dbReference type="NCBI Taxonomy" id="670293"/>
    <lineage>
        <taxon>Bacteria</taxon>
        <taxon>Pseudomonadati</taxon>
        <taxon>Bacteroidota</taxon>
        <taxon>Chitinophagia</taxon>
        <taxon>Chitinophagales</taxon>
        <taxon>Chitinophagaceae</taxon>
        <taxon>Segetibacter</taxon>
    </lineage>
</organism>
<dbReference type="Proteomes" id="UP000321513">
    <property type="component" value="Unassembled WGS sequence"/>
</dbReference>
<keyword evidence="5 7" id="KW-0472">Membrane</keyword>
<keyword evidence="11" id="KW-1185">Reference proteome</keyword>
<proteinExistence type="inferred from homology"/>
<keyword evidence="3 7" id="KW-0812">Transmembrane</keyword>
<gene>
    <name evidence="10" type="ORF">SAE01_28180</name>
</gene>
<feature type="transmembrane region" description="Helical" evidence="7">
    <location>
        <begin position="402"/>
        <end position="419"/>
    </location>
</feature>
<evidence type="ECO:0000313" key="11">
    <source>
        <dbReference type="Proteomes" id="UP000321513"/>
    </source>
</evidence>
<dbReference type="GO" id="GO:0005886">
    <property type="term" value="C:plasma membrane"/>
    <property type="evidence" value="ECO:0007669"/>
    <property type="project" value="UniProtKB-SubCell"/>
</dbReference>
<feature type="transmembrane region" description="Helical" evidence="7">
    <location>
        <begin position="522"/>
        <end position="541"/>
    </location>
</feature>
<feature type="transmembrane region" description="Helical" evidence="7">
    <location>
        <begin position="144"/>
        <end position="164"/>
    </location>
</feature>
<evidence type="ECO:0000256" key="6">
    <source>
        <dbReference type="ARBA" id="ARBA00043993"/>
    </source>
</evidence>
<comment type="subcellular location">
    <subcellularLocation>
        <location evidence="1">Cell membrane</location>
        <topology evidence="1">Multi-pass membrane protein</topology>
    </subcellularLocation>
</comment>
<reference evidence="10 11" key="1">
    <citation type="submission" date="2019-07" db="EMBL/GenBank/DDBJ databases">
        <title>Whole genome shotgun sequence of Segetibacter aerophilus NBRC 106135.</title>
        <authorList>
            <person name="Hosoyama A."/>
            <person name="Uohara A."/>
            <person name="Ohji S."/>
            <person name="Ichikawa N."/>
        </authorList>
    </citation>
    <scope>NUCLEOTIDE SEQUENCE [LARGE SCALE GENOMIC DNA]</scope>
    <source>
        <strain evidence="10 11">NBRC 106135</strain>
    </source>
</reference>
<evidence type="ECO:0000259" key="9">
    <source>
        <dbReference type="Pfam" id="PF13515"/>
    </source>
</evidence>
<dbReference type="Pfam" id="PF12805">
    <property type="entry name" value="FUSC-like"/>
    <property type="match status" value="1"/>
</dbReference>
<evidence type="ECO:0000256" key="5">
    <source>
        <dbReference type="ARBA" id="ARBA00023136"/>
    </source>
</evidence>
<dbReference type="Pfam" id="PF13515">
    <property type="entry name" value="FUSC_2"/>
    <property type="match status" value="1"/>
</dbReference>
<keyword evidence="2" id="KW-1003">Cell membrane</keyword>
<evidence type="ECO:0000313" key="10">
    <source>
        <dbReference type="EMBL" id="GEO10322.1"/>
    </source>
</evidence>
<dbReference type="PANTHER" id="PTHR30509:SF8">
    <property type="entry name" value="INNER MEMBRANE PROTEIN YCCS"/>
    <property type="match status" value="1"/>
</dbReference>
<feature type="transmembrane region" description="Helical" evidence="7">
    <location>
        <begin position="90"/>
        <end position="109"/>
    </location>
</feature>
<dbReference type="PANTHER" id="PTHR30509">
    <property type="entry name" value="P-HYDROXYBENZOIC ACID EFFLUX PUMP SUBUNIT-RELATED"/>
    <property type="match status" value="1"/>
</dbReference>
<dbReference type="AlphaFoldDB" id="A0A512BED3"/>
<feature type="transmembrane region" description="Helical" evidence="7">
    <location>
        <begin position="66"/>
        <end position="84"/>
    </location>
</feature>
<name>A0A512BED3_9BACT</name>
<feature type="domain" description="Integral membrane protein YccS N-terminal" evidence="8">
    <location>
        <begin position="70"/>
        <end position="349"/>
    </location>
</feature>
<sequence>MDYIKTYKSFINSHYLSEGVRITTGVVLPALAFSYFDMFSVGIVISLGALFVSVTDSPGPIHHRKNGMAVCIAGILIVTLLVGFAAKSSVLLAILLLAGCFFFSMIGIYGTRPGSIGTAVMLVMTLTIDPRLNLDTSQKVLTHSFYMVCGGFWYMGFSMLLYNFRPYRLLQQALGEAIQATGEYLMTRSEFYKKEVNYENTFKQLLHQQAIVQNKQDELTELLFKTRSIVKESTNIGRSLVMIHLDVVDIFERIMMSHQQYPLLHEYFDQTGILNDYYDLAKELAYELEDLGIAVKSGERSRQSRDLMQHIDQVTEKLNQLRLTYLHPDNIEGFISLRRILENIQDLAERLATLRKYTDFDGSFKKRKIKGSDYEHLISSQQITPGLFFSNLTLKSDTFRHSLRVSIAIVVGFIIASALKIGHSYWVLLTIVVILKPAFSLTKKRNIDRLAGTFAGVVIALGILYLVDNNTTLLAFLVVFMAGGYTFMRTNYFISVLLMTTYLLIFYHLLNPGDFKILLKDRIVDTLIGSVIAFIASIFLFPSWERKKFKPIMVTMLSDVKEYFSVVAEAFSGRQIDPLAKQLARKNALVALANLSDAFNRMISEPKSQQQGVELLHHFVVLNHMLTSYIATLSHYLQMNVIPYSSDDFIKVAEDIRQYFTNAMSYLNDEEVTEETISNKESLRKLNDRVNQLMQKRKEELQQGQMETSTRKLLFDLKSIVDQFNLIYNVAVDLNKITQTLKIE</sequence>
<evidence type="ECO:0000256" key="1">
    <source>
        <dbReference type="ARBA" id="ARBA00004651"/>
    </source>
</evidence>
<dbReference type="InterPro" id="IPR032692">
    <property type="entry name" value="YccS_N"/>
</dbReference>
<dbReference type="RefSeq" id="WP_147204437.1">
    <property type="nucleotide sequence ID" value="NZ_BJYT01000010.1"/>
</dbReference>
<keyword evidence="4 7" id="KW-1133">Transmembrane helix</keyword>
<evidence type="ECO:0000256" key="4">
    <source>
        <dbReference type="ARBA" id="ARBA00022989"/>
    </source>
</evidence>
<comment type="caution">
    <text evidence="10">The sequence shown here is derived from an EMBL/GenBank/DDBJ whole genome shotgun (WGS) entry which is preliminary data.</text>
</comment>
<comment type="similarity">
    <text evidence="6">Belongs to the YccS/YhfK family.</text>
</comment>
<evidence type="ECO:0000259" key="8">
    <source>
        <dbReference type="Pfam" id="PF12805"/>
    </source>
</evidence>
<dbReference type="OrthoDB" id="8670769at2"/>
<feature type="domain" description="Integral membrane bound transporter" evidence="9">
    <location>
        <begin position="413"/>
        <end position="535"/>
    </location>
</feature>
<protein>
    <submittedName>
        <fullName evidence="10">Membrane protein</fullName>
    </submittedName>
</protein>
<evidence type="ECO:0000256" key="7">
    <source>
        <dbReference type="SAM" id="Phobius"/>
    </source>
</evidence>
<feature type="transmembrane region" description="Helical" evidence="7">
    <location>
        <begin position="33"/>
        <end position="54"/>
    </location>
</feature>
<evidence type="ECO:0000256" key="2">
    <source>
        <dbReference type="ARBA" id="ARBA00022475"/>
    </source>
</evidence>
<feature type="transmembrane region" description="Helical" evidence="7">
    <location>
        <begin position="493"/>
        <end position="510"/>
    </location>
</feature>
<dbReference type="InterPro" id="IPR049453">
    <property type="entry name" value="Memb_transporter_dom"/>
</dbReference>
<dbReference type="EMBL" id="BJYT01000010">
    <property type="protein sequence ID" value="GEO10322.1"/>
    <property type="molecule type" value="Genomic_DNA"/>
</dbReference>
<evidence type="ECO:0000256" key="3">
    <source>
        <dbReference type="ARBA" id="ARBA00022692"/>
    </source>
</evidence>